<dbReference type="AlphaFoldDB" id="A0A4Z0RPX2"/>
<accession>A0A4Z0RPX2</accession>
<protein>
    <submittedName>
        <fullName evidence="2">Uncharacterized protein</fullName>
    </submittedName>
</protein>
<evidence type="ECO:0000313" key="3">
    <source>
        <dbReference type="Proteomes" id="UP000728106"/>
    </source>
</evidence>
<dbReference type="Proteomes" id="UP000728106">
    <property type="component" value="Unassembled WGS sequence"/>
</dbReference>
<dbReference type="EMBL" id="JAAOCX010000002">
    <property type="protein sequence ID" value="MBJ7631993.1"/>
    <property type="molecule type" value="Genomic_DNA"/>
</dbReference>
<keyword evidence="3" id="KW-1185">Reference proteome</keyword>
<dbReference type="Proteomes" id="UP000808038">
    <property type="component" value="Unassembled WGS sequence"/>
</dbReference>
<sequence length="106" mass="12407">MDIDTKYFQGNNFKQKFQEVEETDLYTYYYDYDSSFEHGLWGAVRESSILSNDNPGQRYRGIPDIDNYQQLSSVGFDAVMVLKKHLYLLKNQFGLSADLVERLENA</sequence>
<dbReference type="EMBL" id="JAAOCP010000010">
    <property type="protein sequence ID" value="MBJ7639464.1"/>
    <property type="molecule type" value="Genomic_DNA"/>
</dbReference>
<name>A0A4Z0RPX2_WEICO</name>
<comment type="caution">
    <text evidence="2">The sequence shown here is derived from an EMBL/GenBank/DDBJ whole genome shotgun (WGS) entry which is preliminary data.</text>
</comment>
<evidence type="ECO:0000313" key="1">
    <source>
        <dbReference type="EMBL" id="MBJ7631993.1"/>
    </source>
</evidence>
<reference evidence="2" key="1">
    <citation type="submission" date="2020-02" db="EMBL/GenBank/DDBJ databases">
        <authorList>
            <person name="Fontana A."/>
            <person name="Patrone V."/>
            <person name="Morelli L."/>
        </authorList>
    </citation>
    <scope>NUCLEOTIDE SEQUENCE</scope>
    <source>
        <strain evidence="1">CCUG 30943</strain>
        <strain evidence="2">CCUG 43002</strain>
    </source>
</reference>
<gene>
    <name evidence="2" type="ORF">HAU20_08730</name>
    <name evidence="1" type="ORF">HAU43_02585</name>
</gene>
<reference evidence="2 3" key="2">
    <citation type="journal article" date="2021" name="Int. J. Food Microbiol.">
        <title>Safety demonstration of a microbial species for use in the food chain: Weissella confusa.</title>
        <authorList>
            <person name="Bourdichon F."/>
            <person name="Patrone V."/>
            <person name="Fontana A."/>
            <person name="Milani G."/>
            <person name="Morelli L."/>
        </authorList>
    </citation>
    <scope>NUCLEOTIDE SEQUENCE [LARGE SCALE GENOMIC DNA]</scope>
    <source>
        <strain evidence="1">CCUG 30943</strain>
        <strain evidence="2 3">CCUG 43002</strain>
    </source>
</reference>
<evidence type="ECO:0000313" key="2">
    <source>
        <dbReference type="EMBL" id="MBJ7639464.1"/>
    </source>
</evidence>
<organism evidence="2 3">
    <name type="scientific">Weissella confusa</name>
    <name type="common">Lactobacillus confusus</name>
    <dbReference type="NCBI Taxonomy" id="1583"/>
    <lineage>
        <taxon>Bacteria</taxon>
        <taxon>Bacillati</taxon>
        <taxon>Bacillota</taxon>
        <taxon>Bacilli</taxon>
        <taxon>Lactobacillales</taxon>
        <taxon>Lactobacillaceae</taxon>
        <taxon>Weissella</taxon>
    </lineage>
</organism>
<proteinExistence type="predicted"/>